<evidence type="ECO:0000313" key="1">
    <source>
        <dbReference type="EMBL" id="QJA44779.1"/>
    </source>
</evidence>
<dbReference type="EMBL" id="MT144608">
    <property type="protein sequence ID" value="QJH94926.1"/>
    <property type="molecule type" value="Genomic_DNA"/>
</dbReference>
<gene>
    <name evidence="1" type="ORF">TM448A00147_0038</name>
    <name evidence="2" type="ORF">TM448B00305_0047</name>
</gene>
<sequence>MTYDPYAANAAGEPTDPFVREHAGRAEGWEDRYRDKWGMGGDRYGEQFDAVHAAQLRQAEEMYQAAGQQGTLQAAQMRGQGLQQTLGGLGGGGLEARQALMGAGQASWGAGQEGSRIGSSERLAASEAYMSAQSDRARYDQANAGAWQQRFNIDQQLMRDADAAHRAKVAAEEAAAWQLGGAILGAGSAGLASAGEGPGHPPQGS</sequence>
<dbReference type="AlphaFoldDB" id="A0A6H1ZBE3"/>
<name>A0A6H1ZBE3_9ZZZZ</name>
<organism evidence="1">
    <name type="scientific">viral metagenome</name>
    <dbReference type="NCBI Taxonomy" id="1070528"/>
    <lineage>
        <taxon>unclassified sequences</taxon>
        <taxon>metagenomes</taxon>
        <taxon>organismal metagenomes</taxon>
    </lineage>
</organism>
<reference evidence="1" key="1">
    <citation type="submission" date="2020-03" db="EMBL/GenBank/DDBJ databases">
        <title>The deep terrestrial virosphere.</title>
        <authorList>
            <person name="Holmfeldt K."/>
            <person name="Nilsson E."/>
            <person name="Simone D."/>
            <person name="Lopez-Fernandez M."/>
            <person name="Wu X."/>
            <person name="de Brujin I."/>
            <person name="Lundin D."/>
            <person name="Andersson A."/>
            <person name="Bertilsson S."/>
            <person name="Dopson M."/>
        </authorList>
    </citation>
    <scope>NUCLEOTIDE SEQUENCE</scope>
    <source>
        <strain evidence="1">TM448A00147</strain>
        <strain evidence="2">TM448B00305</strain>
    </source>
</reference>
<accession>A0A6H1ZBE3</accession>
<proteinExistence type="predicted"/>
<evidence type="ECO:0000313" key="2">
    <source>
        <dbReference type="EMBL" id="QJH94926.1"/>
    </source>
</evidence>
<protein>
    <submittedName>
        <fullName evidence="1">Uncharacterized protein</fullName>
    </submittedName>
</protein>
<dbReference type="EMBL" id="MT143980">
    <property type="protein sequence ID" value="QJA44779.1"/>
    <property type="molecule type" value="Genomic_DNA"/>
</dbReference>